<protein>
    <recommendedName>
        <fullName evidence="3">ParB/Sulfiredoxin domain-containing protein</fullName>
    </recommendedName>
</protein>
<name>A0AAV5V341_9BILA</name>
<feature type="non-terminal residue" evidence="1">
    <location>
        <position position="237"/>
    </location>
</feature>
<comment type="caution">
    <text evidence="1">The sequence shown here is derived from an EMBL/GenBank/DDBJ whole genome shotgun (WGS) entry which is preliminary data.</text>
</comment>
<accession>A0AAV5V341</accession>
<sequence length="237" mass="26957">RKINISTLHERITLPGLPDYFDVMKMKMRSENEVLPISQLVPGNMKRGINKDEVDKFLSFLHQGRFDLSMLTPIVEITSESVYKVIDGCNRVRALALYYESESTPLKERTVTCRVFTPLTDLERLVVTNECMFNSKSKPLTTIETATLIRSFLGEDLSARQRNSITSKTIERYAKTACAPCLITSVVLLVRMPLTLFTATSNVLSRYNEGVIKVNQVDSKNHSAFLHMGYKDFHNAR</sequence>
<dbReference type="EMBL" id="BTSY01000002">
    <property type="protein sequence ID" value="GMT14000.1"/>
    <property type="molecule type" value="Genomic_DNA"/>
</dbReference>
<feature type="non-terminal residue" evidence="1">
    <location>
        <position position="1"/>
    </location>
</feature>
<keyword evidence="2" id="KW-1185">Reference proteome</keyword>
<gene>
    <name evidence="1" type="ORF">PFISCL1PPCAC_5297</name>
</gene>
<organism evidence="1 2">
    <name type="scientific">Pristionchus fissidentatus</name>
    <dbReference type="NCBI Taxonomy" id="1538716"/>
    <lineage>
        <taxon>Eukaryota</taxon>
        <taxon>Metazoa</taxon>
        <taxon>Ecdysozoa</taxon>
        <taxon>Nematoda</taxon>
        <taxon>Chromadorea</taxon>
        <taxon>Rhabditida</taxon>
        <taxon>Rhabditina</taxon>
        <taxon>Diplogasteromorpha</taxon>
        <taxon>Diplogasteroidea</taxon>
        <taxon>Neodiplogasteridae</taxon>
        <taxon>Pristionchus</taxon>
    </lineage>
</organism>
<evidence type="ECO:0000313" key="1">
    <source>
        <dbReference type="EMBL" id="GMT14000.1"/>
    </source>
</evidence>
<proteinExistence type="predicted"/>
<evidence type="ECO:0008006" key="3">
    <source>
        <dbReference type="Google" id="ProtNLM"/>
    </source>
</evidence>
<reference evidence="1" key="1">
    <citation type="submission" date="2023-10" db="EMBL/GenBank/DDBJ databases">
        <title>Genome assembly of Pristionchus species.</title>
        <authorList>
            <person name="Yoshida K."/>
            <person name="Sommer R.J."/>
        </authorList>
    </citation>
    <scope>NUCLEOTIDE SEQUENCE</scope>
    <source>
        <strain evidence="1">RS5133</strain>
    </source>
</reference>
<dbReference type="AlphaFoldDB" id="A0AAV5V341"/>
<evidence type="ECO:0000313" key="2">
    <source>
        <dbReference type="Proteomes" id="UP001432322"/>
    </source>
</evidence>
<dbReference type="Proteomes" id="UP001432322">
    <property type="component" value="Unassembled WGS sequence"/>
</dbReference>